<evidence type="ECO:0000313" key="6">
    <source>
        <dbReference type="Proteomes" id="UP000011859"/>
    </source>
</evidence>
<dbReference type="OrthoDB" id="9796012at2"/>
<dbReference type="NCBIfam" id="NF033592">
    <property type="entry name" value="transpos_IS4_1"/>
    <property type="match status" value="1"/>
</dbReference>
<evidence type="ECO:0000313" key="4">
    <source>
        <dbReference type="EMBL" id="AGG88694.1"/>
    </source>
</evidence>
<name>G4FUV5_9GAMM</name>
<dbReference type="HOGENOM" id="CLU_028400_1_1_6"/>
<dbReference type="KEGG" id="rhd:R2APBS1_1552"/>
<organism evidence="4 6">
    <name type="scientific">Rhodanobacter denitrificans</name>
    <dbReference type="NCBI Taxonomy" id="666685"/>
    <lineage>
        <taxon>Bacteria</taxon>
        <taxon>Pseudomonadati</taxon>
        <taxon>Pseudomonadota</taxon>
        <taxon>Gammaproteobacteria</taxon>
        <taxon>Lysobacterales</taxon>
        <taxon>Rhodanobacteraceae</taxon>
        <taxon>Rhodanobacter</taxon>
    </lineage>
</organism>
<dbReference type="GO" id="GO:0004803">
    <property type="term" value="F:transposase activity"/>
    <property type="evidence" value="ECO:0007669"/>
    <property type="project" value="InterPro"/>
</dbReference>
<dbReference type="InterPro" id="IPR002559">
    <property type="entry name" value="Transposase_11"/>
</dbReference>
<reference evidence="4 6" key="1">
    <citation type="submission" date="2012-04" db="EMBL/GenBank/DDBJ databases">
        <title>Complete genome of Rhodanobacter sp. 2APBS1.</title>
        <authorList>
            <consortium name="US DOE Joint Genome Institute"/>
            <person name="Huntemann M."/>
            <person name="Wei C.-L."/>
            <person name="Han J."/>
            <person name="Detter J.C."/>
            <person name="Han C."/>
            <person name="Tapia R."/>
            <person name="Munk A.C.C."/>
            <person name="Chen A."/>
            <person name="Krypides N."/>
            <person name="Mavromatis K."/>
            <person name="Markowitz V."/>
            <person name="Szeto E."/>
            <person name="Ivanova N."/>
            <person name="Mikhailova N."/>
            <person name="Ovchinnikova G."/>
            <person name="Pagani I."/>
            <person name="Pati A."/>
            <person name="Goodwin L."/>
            <person name="Peters L."/>
            <person name="Pitluck S."/>
            <person name="Woyke T."/>
            <person name="Prakash O."/>
            <person name="Elkins J."/>
            <person name="Brown S."/>
            <person name="Palumbo A."/>
            <person name="Hemme C."/>
            <person name="Zhou J."/>
            <person name="Watson D."/>
            <person name="Jardine P."/>
            <person name="Kostka J."/>
            <person name="Green S."/>
        </authorList>
    </citation>
    <scope>NUCLEOTIDE SEQUENCE [LARGE SCALE GENOMIC DNA]</scope>
    <source>
        <strain evidence="4 6">2APBS1</strain>
    </source>
</reference>
<feature type="region of interest" description="Disordered" evidence="1">
    <location>
        <begin position="426"/>
        <end position="446"/>
    </location>
</feature>
<dbReference type="GO" id="GO:0003677">
    <property type="term" value="F:DNA binding"/>
    <property type="evidence" value="ECO:0007669"/>
    <property type="project" value="InterPro"/>
</dbReference>
<dbReference type="PANTHER" id="PTHR37529">
    <property type="entry name" value="TRANSPOSASE INSG FOR INSERTION SEQUENCE ELEMENT IS4-RELATED"/>
    <property type="match status" value="1"/>
</dbReference>
<gene>
    <name evidence="4" type="ORF">R2APBS1_1552</name>
    <name evidence="5" type="ORF">R2APBS1_3229</name>
</gene>
<dbReference type="InterPro" id="IPR047952">
    <property type="entry name" value="Transpos_IS4"/>
</dbReference>
<sequence length="446" mass="50373">MVFHEPLALISALQANFDAVGDLSPAAFDRFSQLIPAAWIEQALQATGTTSLRRRRLPAERLIWLVIGLALFRNEPIWHIVRQLGLALGTEAQVVPVPSATVQGRQRLGEAPLAHLFDQLSRAWCTAPLPTAGLFHGLRLLAVDGVVWSTPDTAEHRDVFGAGRSQHGEGSWPQVRAVCLMDVHTHLIRAAAFGAYTTGELSYAHDLVTAAPDDSLTIFDRAYYSAAFLLAWQHAGEQRHWLMRAKSSLRYEVIRPLGEGDAWVRLPVSPQARRQHPQLPTFWEARLILCPSGRRYLTSLADAVRYPADQVAVCYRERWEIELGFRDIKQAMQANDTVLRSKRPELVRQEIWGLLIAYNLLRWEMHQTAGELGVPPTRLSFQGFTRAIVAELRYAPLETPGAFPKRLARLRQQAHIYLLPARRQRSCPREVKRRPHKYPTKNASLS</sequence>
<dbReference type="eggNOG" id="COG3385">
    <property type="taxonomic scope" value="Bacteria"/>
</dbReference>
<dbReference type="Pfam" id="PF01609">
    <property type="entry name" value="DDE_Tnp_1"/>
    <property type="match status" value="1"/>
</dbReference>
<protein>
    <submittedName>
        <fullName evidence="4">Transposase family protein</fullName>
    </submittedName>
</protein>
<dbReference type="EMBL" id="CP003470">
    <property type="protein sequence ID" value="AGG88694.1"/>
    <property type="molecule type" value="Genomic_DNA"/>
</dbReference>
<evidence type="ECO:0000259" key="2">
    <source>
        <dbReference type="Pfam" id="PF01609"/>
    </source>
</evidence>
<dbReference type="InterPro" id="IPR012337">
    <property type="entry name" value="RNaseH-like_sf"/>
</dbReference>
<dbReference type="RefSeq" id="WP_015447470.1">
    <property type="nucleotide sequence ID" value="NC_020541.1"/>
</dbReference>
<evidence type="ECO:0000313" key="5">
    <source>
        <dbReference type="EMBL" id="AGG90299.1"/>
    </source>
</evidence>
<dbReference type="SUPFAM" id="SSF53098">
    <property type="entry name" value="Ribonuclease H-like"/>
    <property type="match status" value="1"/>
</dbReference>
<feature type="compositionally biased region" description="Basic residues" evidence="1">
    <location>
        <begin position="426"/>
        <end position="439"/>
    </location>
</feature>
<dbReference type="PANTHER" id="PTHR37529:SF1">
    <property type="entry name" value="TRANSPOSASE INSG FOR INSERTION SEQUENCE ELEMENT IS4-RELATED"/>
    <property type="match status" value="1"/>
</dbReference>
<dbReference type="InterPro" id="IPR024473">
    <property type="entry name" value="Transposases_IS4_N"/>
</dbReference>
<dbReference type="Pfam" id="PF13006">
    <property type="entry name" value="Nterm_IS4"/>
    <property type="match status" value="1"/>
</dbReference>
<dbReference type="KEGG" id="rhd:R2APBS1_3229"/>
<dbReference type="AlphaFoldDB" id="G4FUV5"/>
<evidence type="ECO:0000259" key="3">
    <source>
        <dbReference type="Pfam" id="PF13006"/>
    </source>
</evidence>
<accession>G4FUV5</accession>
<dbReference type="GO" id="GO:0006313">
    <property type="term" value="P:DNA transposition"/>
    <property type="evidence" value="ECO:0007669"/>
    <property type="project" value="InterPro"/>
</dbReference>
<dbReference type="EMBL" id="CP003470">
    <property type="protein sequence ID" value="AGG90299.1"/>
    <property type="molecule type" value="Genomic_DNA"/>
</dbReference>
<proteinExistence type="predicted"/>
<feature type="domain" description="Transposase IS4 N-terminal" evidence="3">
    <location>
        <begin position="27"/>
        <end position="118"/>
    </location>
</feature>
<keyword evidence="6" id="KW-1185">Reference proteome</keyword>
<evidence type="ECO:0000256" key="1">
    <source>
        <dbReference type="SAM" id="MobiDB-lite"/>
    </source>
</evidence>
<feature type="domain" description="Transposase IS4-like" evidence="2">
    <location>
        <begin position="138"/>
        <end position="360"/>
    </location>
</feature>
<dbReference type="STRING" id="666685.R2APBS1_1552"/>
<dbReference type="Proteomes" id="UP000011859">
    <property type="component" value="Chromosome"/>
</dbReference>